<evidence type="ECO:0000313" key="2">
    <source>
        <dbReference type="Proteomes" id="UP000006804"/>
    </source>
</evidence>
<dbReference type="AlphaFoldDB" id="F7YWF0"/>
<protein>
    <submittedName>
        <fullName evidence="1">Haloacid dehalogenase domain protein hydrolase</fullName>
    </submittedName>
</protein>
<name>F7YWF0_9THEM</name>
<dbReference type="GO" id="GO:0008967">
    <property type="term" value="F:phosphoglycolate phosphatase activity"/>
    <property type="evidence" value="ECO:0007669"/>
    <property type="project" value="TreeGrafter"/>
</dbReference>
<evidence type="ECO:0000313" key="1">
    <source>
        <dbReference type="EMBL" id="AEH51928.1"/>
    </source>
</evidence>
<dbReference type="GO" id="GO:0006281">
    <property type="term" value="P:DNA repair"/>
    <property type="evidence" value="ECO:0007669"/>
    <property type="project" value="TreeGrafter"/>
</dbReference>
<dbReference type="PANTHER" id="PTHR43434:SF1">
    <property type="entry name" value="PHOSPHOGLYCOLATE PHOSPHATASE"/>
    <property type="match status" value="1"/>
</dbReference>
<dbReference type="PATRIC" id="fig|688269.3.peg.1946"/>
<gene>
    <name evidence="1" type="ORF">Theth_1887</name>
</gene>
<dbReference type="InterPro" id="IPR036412">
    <property type="entry name" value="HAD-like_sf"/>
</dbReference>
<dbReference type="SFLD" id="SFLDG01129">
    <property type="entry name" value="C1.5:_HAD__Beta-PGM__Phosphata"/>
    <property type="match status" value="1"/>
</dbReference>
<dbReference type="InterPro" id="IPR006439">
    <property type="entry name" value="HAD-SF_hydro_IA"/>
</dbReference>
<dbReference type="Gene3D" id="3.40.50.1000">
    <property type="entry name" value="HAD superfamily/HAD-like"/>
    <property type="match status" value="1"/>
</dbReference>
<dbReference type="STRING" id="688269.Theth_1887"/>
<dbReference type="Pfam" id="PF00702">
    <property type="entry name" value="Hydrolase"/>
    <property type="match status" value="1"/>
</dbReference>
<dbReference type="PANTHER" id="PTHR43434">
    <property type="entry name" value="PHOSPHOGLYCOLATE PHOSPHATASE"/>
    <property type="match status" value="1"/>
</dbReference>
<dbReference type="KEGG" id="tta:Theth_1887"/>
<keyword evidence="1" id="KW-0378">Hydrolase</keyword>
<dbReference type="InterPro" id="IPR050155">
    <property type="entry name" value="HAD-like_hydrolase_sf"/>
</dbReference>
<dbReference type="HOGENOM" id="CLU_064956_1_0_0"/>
<sequence>MKAILFDYDGTLALVDEDQFAKAYFERLKNFVQKGYSVSISSKDVLDCVEHIISNANGKTNNFSRFLKCFSARFKVSIDWEKVFNDFYTSDEFENLKVFVKPNLNVIKVLLKAKESGLKTVLATNPVFPMVAIKRRLNWIDLDEKDFDLITAMENFHYCKPDPRYFLQICFLLNVEPKDCVMVGNDDYFDKACEKVGVTFKHVSEIEKLQF</sequence>
<dbReference type="Proteomes" id="UP000006804">
    <property type="component" value="Chromosome"/>
</dbReference>
<dbReference type="SFLD" id="SFLDS00003">
    <property type="entry name" value="Haloacid_Dehalogenase"/>
    <property type="match status" value="1"/>
</dbReference>
<reference evidence="1 2" key="1">
    <citation type="submission" date="2010-11" db="EMBL/GenBank/DDBJ databases">
        <title>The complete genome of Thermotoga thermarum DSM 5069.</title>
        <authorList>
            <consortium name="US DOE Joint Genome Institute (JGI-PGF)"/>
            <person name="Lucas S."/>
            <person name="Copeland A."/>
            <person name="Lapidus A."/>
            <person name="Bruce D."/>
            <person name="Goodwin L."/>
            <person name="Pitluck S."/>
            <person name="Kyrpides N."/>
            <person name="Mavromatis K."/>
            <person name="Ivanova N."/>
            <person name="Zeytun A."/>
            <person name="Brettin T."/>
            <person name="Detter J.C."/>
            <person name="Tapia R."/>
            <person name="Han C."/>
            <person name="Land M."/>
            <person name="Hauser L."/>
            <person name="Markowitz V."/>
            <person name="Cheng J.-F."/>
            <person name="Hugenholtz P."/>
            <person name="Woyke T."/>
            <person name="Wu D."/>
            <person name="Spring S."/>
            <person name="Schroeder M."/>
            <person name="Brambilla E."/>
            <person name="Klenk H.-P."/>
            <person name="Eisen J.A."/>
        </authorList>
    </citation>
    <scope>NUCLEOTIDE SEQUENCE [LARGE SCALE GENOMIC DNA]</scope>
    <source>
        <strain evidence="1 2">DSM 5069</strain>
    </source>
</reference>
<organism evidence="1 2">
    <name type="scientific">Pseudothermotoga thermarum DSM 5069</name>
    <dbReference type="NCBI Taxonomy" id="688269"/>
    <lineage>
        <taxon>Bacteria</taxon>
        <taxon>Thermotogati</taxon>
        <taxon>Thermotogota</taxon>
        <taxon>Thermotogae</taxon>
        <taxon>Thermotogales</taxon>
        <taxon>Thermotogaceae</taxon>
        <taxon>Pseudothermotoga</taxon>
    </lineage>
</organism>
<dbReference type="InterPro" id="IPR023214">
    <property type="entry name" value="HAD_sf"/>
</dbReference>
<proteinExistence type="predicted"/>
<accession>F7YWF0</accession>
<dbReference type="PRINTS" id="PR00413">
    <property type="entry name" value="HADHALOGNASE"/>
</dbReference>
<dbReference type="SUPFAM" id="SSF56784">
    <property type="entry name" value="HAD-like"/>
    <property type="match status" value="1"/>
</dbReference>
<dbReference type="OrthoDB" id="9809962at2"/>
<keyword evidence="2" id="KW-1185">Reference proteome</keyword>
<dbReference type="eggNOG" id="COG1011">
    <property type="taxonomic scope" value="Bacteria"/>
</dbReference>
<dbReference type="RefSeq" id="WP_013933136.1">
    <property type="nucleotide sequence ID" value="NC_015707.1"/>
</dbReference>
<dbReference type="EMBL" id="CP002351">
    <property type="protein sequence ID" value="AEH51928.1"/>
    <property type="molecule type" value="Genomic_DNA"/>
</dbReference>